<dbReference type="AlphaFoldDB" id="A0A517RIY1"/>
<gene>
    <name evidence="9" type="primary">hypB</name>
    <name evidence="9" type="ORF">Pan241w_39320</name>
</gene>
<name>A0A517RIY1_9PLAN</name>
<dbReference type="Gene3D" id="3.40.50.300">
    <property type="entry name" value="P-loop containing nucleotide triphosphate hydrolases"/>
    <property type="match status" value="1"/>
</dbReference>
<dbReference type="SUPFAM" id="SSF52540">
    <property type="entry name" value="P-loop containing nucleoside triphosphate hydrolases"/>
    <property type="match status" value="1"/>
</dbReference>
<evidence type="ECO:0000256" key="1">
    <source>
        <dbReference type="ARBA" id="ARBA00006211"/>
    </source>
</evidence>
<evidence type="ECO:0000313" key="9">
    <source>
        <dbReference type="EMBL" id="QDT43828.1"/>
    </source>
</evidence>
<dbReference type="InterPro" id="IPR003495">
    <property type="entry name" value="CobW/HypB/UreG_nucleotide-bd"/>
</dbReference>
<evidence type="ECO:0000256" key="7">
    <source>
        <dbReference type="ARBA" id="ARBA00023134"/>
    </source>
</evidence>
<reference evidence="9 10" key="1">
    <citation type="submission" date="2019-02" db="EMBL/GenBank/DDBJ databases">
        <title>Deep-cultivation of Planctomycetes and their phenomic and genomic characterization uncovers novel biology.</title>
        <authorList>
            <person name="Wiegand S."/>
            <person name="Jogler M."/>
            <person name="Boedeker C."/>
            <person name="Pinto D."/>
            <person name="Vollmers J."/>
            <person name="Rivas-Marin E."/>
            <person name="Kohn T."/>
            <person name="Peeters S.H."/>
            <person name="Heuer A."/>
            <person name="Rast P."/>
            <person name="Oberbeckmann S."/>
            <person name="Bunk B."/>
            <person name="Jeske O."/>
            <person name="Meyerdierks A."/>
            <person name="Storesund J.E."/>
            <person name="Kallscheuer N."/>
            <person name="Luecker S."/>
            <person name="Lage O.M."/>
            <person name="Pohl T."/>
            <person name="Merkel B.J."/>
            <person name="Hornburger P."/>
            <person name="Mueller R.-W."/>
            <person name="Bruemmer F."/>
            <person name="Labrenz M."/>
            <person name="Spormann A.M."/>
            <person name="Op den Camp H."/>
            <person name="Overmann J."/>
            <person name="Amann R."/>
            <person name="Jetten M.S.M."/>
            <person name="Mascher T."/>
            <person name="Medema M.H."/>
            <person name="Devos D.P."/>
            <person name="Kaster A.-K."/>
            <person name="Ovreas L."/>
            <person name="Rohde M."/>
            <person name="Galperin M.Y."/>
            <person name="Jogler C."/>
        </authorList>
    </citation>
    <scope>NUCLEOTIDE SEQUENCE [LARGE SCALE GENOMIC DNA]</scope>
    <source>
        <strain evidence="9 10">Pan241w</strain>
    </source>
</reference>
<keyword evidence="2" id="KW-0533">Nickel</keyword>
<keyword evidence="7" id="KW-0342">GTP-binding</keyword>
<evidence type="ECO:0000256" key="2">
    <source>
        <dbReference type="ARBA" id="ARBA00022596"/>
    </source>
</evidence>
<dbReference type="PANTHER" id="PTHR30134:SF2">
    <property type="entry name" value="HYDROGENASE MATURATION FACTOR HYPB"/>
    <property type="match status" value="1"/>
</dbReference>
<keyword evidence="10" id="KW-1185">Reference proteome</keyword>
<dbReference type="GO" id="GO:0051604">
    <property type="term" value="P:protein maturation"/>
    <property type="evidence" value="ECO:0007669"/>
    <property type="project" value="InterPro"/>
</dbReference>
<keyword evidence="4" id="KW-0547">Nucleotide-binding</keyword>
<protein>
    <submittedName>
        <fullName evidence="9">Hydrogenase isoenzymes nickel incorporation protein HypB</fullName>
    </submittedName>
</protein>
<evidence type="ECO:0000256" key="5">
    <source>
        <dbReference type="ARBA" id="ARBA00022801"/>
    </source>
</evidence>
<keyword evidence="3" id="KW-0479">Metal-binding</keyword>
<dbReference type="Pfam" id="PF02492">
    <property type="entry name" value="cobW"/>
    <property type="match status" value="1"/>
</dbReference>
<dbReference type="PIRSF" id="PIRSF005624">
    <property type="entry name" value="Ni-bind_GTPase"/>
    <property type="match status" value="1"/>
</dbReference>
<dbReference type="KEGG" id="gaz:Pan241w_39320"/>
<dbReference type="GO" id="GO:0003924">
    <property type="term" value="F:GTPase activity"/>
    <property type="evidence" value="ECO:0007669"/>
    <property type="project" value="InterPro"/>
</dbReference>
<dbReference type="OrthoDB" id="9802035at2"/>
<accession>A0A517RIY1</accession>
<evidence type="ECO:0000256" key="3">
    <source>
        <dbReference type="ARBA" id="ARBA00022723"/>
    </source>
</evidence>
<evidence type="ECO:0000259" key="8">
    <source>
        <dbReference type="Pfam" id="PF02492"/>
    </source>
</evidence>
<dbReference type="EMBL" id="CP036269">
    <property type="protein sequence ID" value="QDT43828.1"/>
    <property type="molecule type" value="Genomic_DNA"/>
</dbReference>
<proteinExistence type="inferred from homology"/>
<organism evidence="9 10">
    <name type="scientific">Gimesia alba</name>
    <dbReference type="NCBI Taxonomy" id="2527973"/>
    <lineage>
        <taxon>Bacteria</taxon>
        <taxon>Pseudomonadati</taxon>
        <taxon>Planctomycetota</taxon>
        <taxon>Planctomycetia</taxon>
        <taxon>Planctomycetales</taxon>
        <taxon>Planctomycetaceae</taxon>
        <taxon>Gimesia</taxon>
    </lineage>
</organism>
<dbReference type="InterPro" id="IPR027417">
    <property type="entry name" value="P-loop_NTPase"/>
</dbReference>
<dbReference type="NCBIfam" id="TIGR00073">
    <property type="entry name" value="hypB"/>
    <property type="match status" value="1"/>
</dbReference>
<dbReference type="InterPro" id="IPR004392">
    <property type="entry name" value="Hyd_mat_HypB"/>
</dbReference>
<evidence type="ECO:0000313" key="10">
    <source>
        <dbReference type="Proteomes" id="UP000317171"/>
    </source>
</evidence>
<dbReference type="GO" id="GO:0016151">
    <property type="term" value="F:nickel cation binding"/>
    <property type="evidence" value="ECO:0007669"/>
    <property type="project" value="InterPro"/>
</dbReference>
<evidence type="ECO:0000256" key="4">
    <source>
        <dbReference type="ARBA" id="ARBA00022741"/>
    </source>
</evidence>
<keyword evidence="6" id="KW-0862">Zinc</keyword>
<feature type="domain" description="CobW/HypB/UreG nucleotide-binding" evidence="8">
    <location>
        <begin position="34"/>
        <end position="194"/>
    </location>
</feature>
<dbReference type="GO" id="GO:0005525">
    <property type="term" value="F:GTP binding"/>
    <property type="evidence" value="ECO:0007669"/>
    <property type="project" value="UniProtKB-KW"/>
</dbReference>
<sequence>MNQRTIIVKKDIQADQKADAAVLREQLGRRGTLVVNLLSSPGAGKTTLLEATAQEFAGRRSMAVLVGDLETDRDAQRLAPLVPVAQLTTGGACHLELPLVQRGLQALGDPAVDFLFIENIGNLVCPASHDLAEHLRVVLISTTEGDDKPGKYPKMFRTSQVMVITKLDLLPHVPFSVDAVTEDARRIHPELDVFTNCALKGEGVSDWCDYLEQQHQQLLARYHATAGNH</sequence>
<dbReference type="Proteomes" id="UP000317171">
    <property type="component" value="Chromosome"/>
</dbReference>
<dbReference type="RefSeq" id="WP_145218792.1">
    <property type="nucleotide sequence ID" value="NZ_CP036269.1"/>
</dbReference>
<keyword evidence="5" id="KW-0378">Hydrolase</keyword>
<dbReference type="PANTHER" id="PTHR30134">
    <property type="entry name" value="HYDROGENASE PROTEIN ASSEMBLY PROTEIN, NICKEL CHAPERONE"/>
    <property type="match status" value="1"/>
</dbReference>
<evidence type="ECO:0000256" key="6">
    <source>
        <dbReference type="ARBA" id="ARBA00022833"/>
    </source>
</evidence>
<comment type="similarity">
    <text evidence="1">Belongs to the SIMIBI class G3E GTPase family. HypB/HupM subfamily.</text>
</comment>
<dbReference type="GO" id="GO:0008270">
    <property type="term" value="F:zinc ion binding"/>
    <property type="evidence" value="ECO:0007669"/>
    <property type="project" value="TreeGrafter"/>
</dbReference>